<gene>
    <name evidence="15" type="ORF">UV54_C0020G0002</name>
</gene>
<dbReference type="STRING" id="1618369.UV54_C0020G0002"/>
<evidence type="ECO:0000256" key="8">
    <source>
        <dbReference type="ARBA" id="ARBA00022679"/>
    </source>
</evidence>
<evidence type="ECO:0000256" key="1">
    <source>
        <dbReference type="ARBA" id="ARBA00001933"/>
    </source>
</evidence>
<dbReference type="SUPFAM" id="SSF53383">
    <property type="entry name" value="PLP-dependent transferases"/>
    <property type="match status" value="1"/>
</dbReference>
<dbReference type="UniPathway" id="UPA00135">
    <property type="reaction ID" value="UER00197"/>
</dbReference>
<keyword evidence="7" id="KW-0028">Amino-acid biosynthesis</keyword>
<proteinExistence type="inferred from homology"/>
<evidence type="ECO:0000313" key="15">
    <source>
        <dbReference type="EMBL" id="KKS79995.1"/>
    </source>
</evidence>
<dbReference type="PANTHER" id="PTHR21152">
    <property type="entry name" value="AMINOTRANSFERASE CLASS V"/>
    <property type="match status" value="1"/>
</dbReference>
<evidence type="ECO:0000256" key="4">
    <source>
        <dbReference type="ARBA" id="ARBA00013030"/>
    </source>
</evidence>
<comment type="pathway">
    <text evidence="2">Amino-acid biosynthesis; L-serine biosynthesis; L-serine from 3-phospho-D-glycerate: step 2/3.</text>
</comment>
<comment type="similarity">
    <text evidence="3">Belongs to the class-V pyridoxal-phosphate-dependent aminotransferase family. SerC subfamily.</text>
</comment>
<keyword evidence="10" id="KW-0718">Serine biosynthesis</keyword>
<dbReference type="PANTHER" id="PTHR21152:SF40">
    <property type="entry name" value="ALANINE--GLYOXYLATE AMINOTRANSFERASE"/>
    <property type="match status" value="1"/>
</dbReference>
<dbReference type="Proteomes" id="UP000034213">
    <property type="component" value="Unassembled WGS sequence"/>
</dbReference>
<evidence type="ECO:0000259" key="14">
    <source>
        <dbReference type="Pfam" id="PF00266"/>
    </source>
</evidence>
<dbReference type="InterPro" id="IPR015424">
    <property type="entry name" value="PyrdxlP-dep_Trfase"/>
</dbReference>
<comment type="caution">
    <text evidence="15">The sequence shown here is derived from an EMBL/GenBank/DDBJ whole genome shotgun (WGS) entry which is preliminary data.</text>
</comment>
<dbReference type="InterPro" id="IPR015422">
    <property type="entry name" value="PyrdxlP-dep_Trfase_small"/>
</dbReference>
<protein>
    <recommendedName>
        <fullName evidence="4">phosphoserine transaminase</fullName>
        <ecNumber evidence="4">2.6.1.52</ecNumber>
    </recommendedName>
    <alternativeName>
        <fullName evidence="11">Phosphohydroxythreonine aminotransferase</fullName>
    </alternativeName>
</protein>
<dbReference type="GO" id="GO:0004760">
    <property type="term" value="F:L-serine-pyruvate transaminase activity"/>
    <property type="evidence" value="ECO:0007669"/>
    <property type="project" value="TreeGrafter"/>
</dbReference>
<dbReference type="Gene3D" id="3.40.640.10">
    <property type="entry name" value="Type I PLP-dependent aspartate aminotransferase-like (Major domain)"/>
    <property type="match status" value="1"/>
</dbReference>
<dbReference type="Gene3D" id="3.90.1150.10">
    <property type="entry name" value="Aspartate Aminotransferase, domain 1"/>
    <property type="match status" value="1"/>
</dbReference>
<dbReference type="EC" id="2.6.1.52" evidence="4"/>
<dbReference type="GO" id="GO:0008453">
    <property type="term" value="F:alanine-glyoxylate transaminase activity"/>
    <property type="evidence" value="ECO:0007669"/>
    <property type="project" value="TreeGrafter"/>
</dbReference>
<keyword evidence="6 15" id="KW-0032">Aminotransferase</keyword>
<accession>A0A0G1C2W6</accession>
<dbReference type="EMBL" id="LCEW01000020">
    <property type="protein sequence ID" value="KKS79995.1"/>
    <property type="molecule type" value="Genomic_DNA"/>
</dbReference>
<comment type="cofactor">
    <cofactor evidence="1">
        <name>pyridoxal 5'-phosphate</name>
        <dbReference type="ChEBI" id="CHEBI:597326"/>
    </cofactor>
</comment>
<sequence length="371" mass="41911">MQTVKKTYFTVGPSQLYPGMETMIEEALKNKVASISHRSDDFRKIYQQTKQALINLLNLPADYHLFFLGSSIEIMEKIITSCVKQNSVHLVNGAFGEKFYETAIVNGKKARKVNYGSDGFKAEKLLFPKETEMICLTQNETSSGMVIPVTTINKLRQLNPRPLLAVDIVSSAPDVNLNWNLIDLGFFSVQKGFGLPAGMAVLIASQKAIRRAEKLIKTGYSVPGFHNLLTLAEKEADYQTPETPNILAIYLLGQVVKKMIEKDIRKIRQEIKIKANLVYKTLRKCHNCRPAIRINRWRSKTTMAADLDFPSKKLLDKLNRAGLAVSDGYGENKGKQIRIANFPAHSVQKIRKLCKYLKIKLLEIDRHSNLV</sequence>
<organism evidence="15 16">
    <name type="scientific">Candidatus Beckwithbacteria bacterium GW2011_GWA2_43_10</name>
    <dbReference type="NCBI Taxonomy" id="1618369"/>
    <lineage>
        <taxon>Bacteria</taxon>
        <taxon>Candidatus Beckwithiibacteriota</taxon>
    </lineage>
</organism>
<dbReference type="GO" id="GO:0006564">
    <property type="term" value="P:L-serine biosynthetic process"/>
    <property type="evidence" value="ECO:0007669"/>
    <property type="project" value="UniProtKB-KW"/>
</dbReference>
<keyword evidence="5" id="KW-0963">Cytoplasm</keyword>
<evidence type="ECO:0000256" key="2">
    <source>
        <dbReference type="ARBA" id="ARBA00005099"/>
    </source>
</evidence>
<reference evidence="15 16" key="1">
    <citation type="journal article" date="2015" name="Nature">
        <title>rRNA introns, odd ribosomes, and small enigmatic genomes across a large radiation of phyla.</title>
        <authorList>
            <person name="Brown C.T."/>
            <person name="Hug L.A."/>
            <person name="Thomas B.C."/>
            <person name="Sharon I."/>
            <person name="Castelle C.J."/>
            <person name="Singh A."/>
            <person name="Wilkins M.J."/>
            <person name="Williams K.H."/>
            <person name="Banfield J.F."/>
        </authorList>
    </citation>
    <scope>NUCLEOTIDE SEQUENCE [LARGE SCALE GENOMIC DNA]</scope>
</reference>
<dbReference type="InterPro" id="IPR022278">
    <property type="entry name" value="Pser_aminoTfrase"/>
</dbReference>
<evidence type="ECO:0000256" key="13">
    <source>
        <dbReference type="ARBA" id="ARBA00049007"/>
    </source>
</evidence>
<dbReference type="GO" id="GO:0019265">
    <property type="term" value="P:glycine biosynthetic process, by transamination of glyoxylate"/>
    <property type="evidence" value="ECO:0007669"/>
    <property type="project" value="TreeGrafter"/>
</dbReference>
<dbReference type="InterPro" id="IPR015421">
    <property type="entry name" value="PyrdxlP-dep_Trfase_major"/>
</dbReference>
<evidence type="ECO:0000256" key="9">
    <source>
        <dbReference type="ARBA" id="ARBA00022898"/>
    </source>
</evidence>
<dbReference type="AlphaFoldDB" id="A0A0G1C2W6"/>
<evidence type="ECO:0000256" key="7">
    <source>
        <dbReference type="ARBA" id="ARBA00022605"/>
    </source>
</evidence>
<keyword evidence="8 15" id="KW-0808">Transferase</keyword>
<comment type="catalytic activity">
    <reaction evidence="13">
        <text>O-phospho-L-serine + 2-oxoglutarate = 3-phosphooxypyruvate + L-glutamate</text>
        <dbReference type="Rhea" id="RHEA:14329"/>
        <dbReference type="ChEBI" id="CHEBI:16810"/>
        <dbReference type="ChEBI" id="CHEBI:18110"/>
        <dbReference type="ChEBI" id="CHEBI:29985"/>
        <dbReference type="ChEBI" id="CHEBI:57524"/>
        <dbReference type="EC" id="2.6.1.52"/>
    </reaction>
</comment>
<dbReference type="GO" id="GO:0004648">
    <property type="term" value="F:O-phospho-L-serine:2-oxoglutarate aminotransferase activity"/>
    <property type="evidence" value="ECO:0007669"/>
    <property type="project" value="UniProtKB-EC"/>
</dbReference>
<evidence type="ECO:0000256" key="6">
    <source>
        <dbReference type="ARBA" id="ARBA00022576"/>
    </source>
</evidence>
<evidence type="ECO:0000256" key="5">
    <source>
        <dbReference type="ARBA" id="ARBA00022490"/>
    </source>
</evidence>
<evidence type="ECO:0000313" key="16">
    <source>
        <dbReference type="Proteomes" id="UP000034213"/>
    </source>
</evidence>
<evidence type="ECO:0000256" key="3">
    <source>
        <dbReference type="ARBA" id="ARBA00006904"/>
    </source>
</evidence>
<evidence type="ECO:0000256" key="12">
    <source>
        <dbReference type="ARBA" id="ARBA00047630"/>
    </source>
</evidence>
<dbReference type="InterPro" id="IPR000192">
    <property type="entry name" value="Aminotrans_V_dom"/>
</dbReference>
<name>A0A0G1C2W6_9BACT</name>
<keyword evidence="9" id="KW-0663">Pyridoxal phosphate</keyword>
<feature type="domain" description="Aminotransferase class V" evidence="14">
    <location>
        <begin position="25"/>
        <end position="328"/>
    </location>
</feature>
<dbReference type="Pfam" id="PF00266">
    <property type="entry name" value="Aminotran_5"/>
    <property type="match status" value="1"/>
</dbReference>
<dbReference type="PIRSF" id="PIRSF000525">
    <property type="entry name" value="SerC"/>
    <property type="match status" value="1"/>
</dbReference>
<evidence type="ECO:0000256" key="10">
    <source>
        <dbReference type="ARBA" id="ARBA00023299"/>
    </source>
</evidence>
<evidence type="ECO:0000256" key="11">
    <source>
        <dbReference type="ARBA" id="ARBA00031421"/>
    </source>
</evidence>
<comment type="catalytic activity">
    <reaction evidence="12">
        <text>4-(phosphooxy)-L-threonine + 2-oxoglutarate = (R)-3-hydroxy-2-oxo-4-phosphooxybutanoate + L-glutamate</text>
        <dbReference type="Rhea" id="RHEA:16573"/>
        <dbReference type="ChEBI" id="CHEBI:16810"/>
        <dbReference type="ChEBI" id="CHEBI:29985"/>
        <dbReference type="ChEBI" id="CHEBI:58452"/>
        <dbReference type="ChEBI" id="CHEBI:58538"/>
        <dbReference type="EC" id="2.6.1.52"/>
    </reaction>
</comment>